<keyword evidence="2" id="KW-1185">Reference proteome</keyword>
<proteinExistence type="predicted"/>
<organism evidence="1 2">
    <name type="scientific">Burkholderia anthinoferrum</name>
    <dbReference type="NCBI Taxonomy" id="3090833"/>
    <lineage>
        <taxon>Bacteria</taxon>
        <taxon>Pseudomonadati</taxon>
        <taxon>Pseudomonadota</taxon>
        <taxon>Betaproteobacteria</taxon>
        <taxon>Burkholderiales</taxon>
        <taxon>Burkholderiaceae</taxon>
        <taxon>Burkholderia</taxon>
    </lineage>
</organism>
<gene>
    <name evidence="1" type="ORF">SB593_03205</name>
</gene>
<comment type="caution">
    <text evidence="1">The sequence shown here is derived from an EMBL/GenBank/DDBJ whole genome shotgun (WGS) entry which is preliminary data.</text>
</comment>
<reference evidence="1 2" key="1">
    <citation type="journal article" date="2023" name="Front. Microbiol.">
        <title>Genomic analyses of Burkholderia respiratory isolates indicates two evolutionarily distinct B. anthina clades.</title>
        <authorList>
            <person name="Pham A."/>
            <person name="Volmer J.G."/>
            <person name="Chambers D.C."/>
            <person name="Smith D.J."/>
            <person name="Reid D.W."/>
            <person name="Burr L."/>
            <person name="Wells T.J."/>
        </authorList>
    </citation>
    <scope>NUCLEOTIDE SEQUENCE [LARGE SCALE GENOMIC DNA]</scope>
    <source>
        <strain evidence="1 2">BCCIQ07A</strain>
    </source>
</reference>
<accession>A0ABU5WH24</accession>
<sequence>MIVHFNRPAYGRCDFYDRPDTLDGGIKNMNGVWYRFKLCGTGGNDQDATNDNIELRVFSEKGELLAKRYFSVNWYHGESSHPPLGYEGNLVRYIDLADESNYKKHLMIPPSKWDWLRARLPLF</sequence>
<name>A0ABU5WH24_9BURK</name>
<dbReference type="EMBL" id="JAWRLE010000003">
    <property type="protein sequence ID" value="MEB2577971.1"/>
    <property type="molecule type" value="Genomic_DNA"/>
</dbReference>
<evidence type="ECO:0000313" key="1">
    <source>
        <dbReference type="EMBL" id="MEB2577971.1"/>
    </source>
</evidence>
<protein>
    <submittedName>
        <fullName evidence="1">Uncharacterized protein</fullName>
    </submittedName>
</protein>
<evidence type="ECO:0000313" key="2">
    <source>
        <dbReference type="Proteomes" id="UP001304467"/>
    </source>
</evidence>
<dbReference type="Proteomes" id="UP001304467">
    <property type="component" value="Unassembled WGS sequence"/>
</dbReference>
<dbReference type="RefSeq" id="WP_226093938.1">
    <property type="nucleotide sequence ID" value="NZ_JAWRKY010000006.1"/>
</dbReference>